<feature type="transmembrane region" description="Helical" evidence="10">
    <location>
        <begin position="356"/>
        <end position="379"/>
    </location>
</feature>
<evidence type="ECO:0000256" key="7">
    <source>
        <dbReference type="ARBA" id="ARBA00023098"/>
    </source>
</evidence>
<evidence type="ECO:0000256" key="6">
    <source>
        <dbReference type="ARBA" id="ARBA00022989"/>
    </source>
</evidence>
<dbReference type="GO" id="GO:0005777">
    <property type="term" value="C:peroxisome"/>
    <property type="evidence" value="ECO:0007669"/>
    <property type="project" value="TreeGrafter"/>
</dbReference>
<reference evidence="13" key="1">
    <citation type="journal article" date="2016" name="Sci. Rep.">
        <title>Molecular characterization of firefly nuptial gifts: a multi-omics approach sheds light on postcopulatory sexual selection.</title>
        <authorList>
            <person name="Al-Wathiqui N."/>
            <person name="Fallon T.R."/>
            <person name="South A."/>
            <person name="Weng J.K."/>
            <person name="Lewis S.M."/>
        </authorList>
    </citation>
    <scope>NUCLEOTIDE SEQUENCE</scope>
</reference>
<dbReference type="InterPro" id="IPR036291">
    <property type="entry name" value="NAD(P)-bd_dom_sf"/>
</dbReference>
<keyword evidence="6 10" id="KW-1133">Transmembrane helix</keyword>
<evidence type="ECO:0000256" key="9">
    <source>
        <dbReference type="ARBA" id="ARBA00052530"/>
    </source>
</evidence>
<evidence type="ECO:0000256" key="4">
    <source>
        <dbReference type="ARBA" id="ARBA00022692"/>
    </source>
</evidence>
<protein>
    <recommendedName>
        <fullName evidence="10">Fatty acyl-CoA reductase</fullName>
        <ecNumber evidence="10">1.2.1.84</ecNumber>
    </recommendedName>
</protein>
<feature type="domain" description="Fatty acyl-CoA reductase C-terminal" evidence="11">
    <location>
        <begin position="365"/>
        <end position="457"/>
    </location>
</feature>
<dbReference type="CDD" id="cd05236">
    <property type="entry name" value="FAR-N_SDR_e"/>
    <property type="match status" value="1"/>
</dbReference>
<dbReference type="SUPFAM" id="SSF51735">
    <property type="entry name" value="NAD(P)-binding Rossmann-fold domains"/>
    <property type="match status" value="1"/>
</dbReference>
<evidence type="ECO:0000256" key="3">
    <source>
        <dbReference type="ARBA" id="ARBA00022516"/>
    </source>
</evidence>
<evidence type="ECO:0000256" key="8">
    <source>
        <dbReference type="ARBA" id="ARBA00023136"/>
    </source>
</evidence>
<dbReference type="Gene3D" id="3.40.50.720">
    <property type="entry name" value="NAD(P)-binding Rossmann-like Domain"/>
    <property type="match status" value="1"/>
</dbReference>
<comment type="function">
    <text evidence="10">Catalyzes the reduction of fatty acyl-CoA to fatty alcohols.</text>
</comment>
<dbReference type="GO" id="GO:0102965">
    <property type="term" value="F:alcohol-forming long-chain fatty acyl-CoA reductase activity"/>
    <property type="evidence" value="ECO:0007669"/>
    <property type="project" value="UniProtKB-EC"/>
</dbReference>
<dbReference type="PANTHER" id="PTHR11011">
    <property type="entry name" value="MALE STERILITY PROTEIN 2-RELATED"/>
    <property type="match status" value="1"/>
</dbReference>
<dbReference type="EMBL" id="GEZM01035653">
    <property type="protein sequence ID" value="JAV83140.1"/>
    <property type="molecule type" value="Transcribed_RNA"/>
</dbReference>
<keyword evidence="8 10" id="KW-0472">Membrane</keyword>
<dbReference type="FunFam" id="3.40.50.720:FF:000143">
    <property type="entry name" value="Fatty acyl-CoA reductase"/>
    <property type="match status" value="1"/>
</dbReference>
<keyword evidence="4 10" id="KW-0812">Transmembrane</keyword>
<dbReference type="EC" id="1.2.1.84" evidence="10"/>
<evidence type="ECO:0000256" key="10">
    <source>
        <dbReference type="RuleBase" id="RU363097"/>
    </source>
</evidence>
<dbReference type="GO" id="GO:0016020">
    <property type="term" value="C:membrane"/>
    <property type="evidence" value="ECO:0007669"/>
    <property type="project" value="UniProtKB-SubCell"/>
</dbReference>
<feature type="domain" description="Thioester reductase (TE)" evidence="12">
    <location>
        <begin position="25"/>
        <end position="295"/>
    </location>
</feature>
<dbReference type="Pfam" id="PF03015">
    <property type="entry name" value="Sterile"/>
    <property type="match status" value="1"/>
</dbReference>
<dbReference type="PANTHER" id="PTHR11011:SF61">
    <property type="entry name" value="FATTY ACYL-COA REDUCTASE"/>
    <property type="match status" value="1"/>
</dbReference>
<feature type="transmembrane region" description="Helical" evidence="10">
    <location>
        <begin position="478"/>
        <end position="495"/>
    </location>
</feature>
<dbReference type="AlphaFoldDB" id="A0A1Y1MBE1"/>
<name>A0A1Y1MBE1_PHOPY</name>
<evidence type="ECO:0000256" key="5">
    <source>
        <dbReference type="ARBA" id="ARBA00022857"/>
    </source>
</evidence>
<keyword evidence="10" id="KW-0560">Oxidoreductase</keyword>
<sequence length="500" mass="57596">MTGNGKLLKDRNRVDEMFADRTLLITGGTGFMGKVLVEKVLRTCPSIKRIYLLIRNKKGKNPQERLKELFNSAIFDLLKNTEVETLKKVAVIYGDVLEENLGLSKEDREMLINETNVVYHLAATIRFDDPLKKAVLLNVRGTKYMLDLAKECKNLIVFNHVSTAYCHLKEKVLYERAYPPPADPHMIIKLVEWMDERVIDSITDRILDGYPNTYAFTKALAEALVVDEMDNLHVTILRPPVVVPIWKEPIPGWTDNINGPMGLLIAAGKGVLRTMYCDSQGYADFLPVDIAVNAMLLTCMDSVVQKKRRIYNCTSSFEYKVSWQEIIEIGKRIVANRIPLNGVVWYPGGSMKSSRLHHYLCVILFHYIPAIILDSIIFLSGNKPVLWRVQQRITKGFDIFEYYANNQWDFNNDCALQARDLLTERELELYKVDGQGMDLDEYFYHCTHAARLYILKEGDETIAGAKRHMMIMWCVDKLCKCLLVLGFLYLMYQYFLKPLM</sequence>
<comment type="subcellular location">
    <subcellularLocation>
        <location evidence="1">Membrane</location>
        <topology evidence="1">Multi-pass membrane protein</topology>
    </subcellularLocation>
</comment>
<organism evidence="13">
    <name type="scientific">Photinus pyralis</name>
    <name type="common">Common eastern firefly</name>
    <name type="synonym">Lampyris pyralis</name>
    <dbReference type="NCBI Taxonomy" id="7054"/>
    <lineage>
        <taxon>Eukaryota</taxon>
        <taxon>Metazoa</taxon>
        <taxon>Ecdysozoa</taxon>
        <taxon>Arthropoda</taxon>
        <taxon>Hexapoda</taxon>
        <taxon>Insecta</taxon>
        <taxon>Pterygota</taxon>
        <taxon>Neoptera</taxon>
        <taxon>Endopterygota</taxon>
        <taxon>Coleoptera</taxon>
        <taxon>Polyphaga</taxon>
        <taxon>Elateriformia</taxon>
        <taxon>Elateroidea</taxon>
        <taxon>Lampyridae</taxon>
        <taxon>Lampyrinae</taxon>
        <taxon>Photinus</taxon>
    </lineage>
</organism>
<dbReference type="InterPro" id="IPR033640">
    <property type="entry name" value="FAR_C"/>
</dbReference>
<evidence type="ECO:0000259" key="12">
    <source>
        <dbReference type="Pfam" id="PF07993"/>
    </source>
</evidence>
<dbReference type="GO" id="GO:0080019">
    <property type="term" value="F:alcohol-forming very long-chain fatty acyl-CoA reductase activity"/>
    <property type="evidence" value="ECO:0007669"/>
    <property type="project" value="InterPro"/>
</dbReference>
<keyword evidence="5 10" id="KW-0521">NADP</keyword>
<dbReference type="InterPro" id="IPR026055">
    <property type="entry name" value="FAR"/>
</dbReference>
<comment type="catalytic activity">
    <reaction evidence="9 10">
        <text>a long-chain fatty acyl-CoA + 2 NADPH + 2 H(+) = a long-chain primary fatty alcohol + 2 NADP(+) + CoA</text>
        <dbReference type="Rhea" id="RHEA:52716"/>
        <dbReference type="ChEBI" id="CHEBI:15378"/>
        <dbReference type="ChEBI" id="CHEBI:57287"/>
        <dbReference type="ChEBI" id="CHEBI:57783"/>
        <dbReference type="ChEBI" id="CHEBI:58349"/>
        <dbReference type="ChEBI" id="CHEBI:77396"/>
        <dbReference type="ChEBI" id="CHEBI:83139"/>
        <dbReference type="EC" id="1.2.1.84"/>
    </reaction>
</comment>
<dbReference type="EMBL" id="GEZM01035651">
    <property type="protein sequence ID" value="JAV83142.1"/>
    <property type="molecule type" value="Transcribed_RNA"/>
</dbReference>
<keyword evidence="7 10" id="KW-0443">Lipid metabolism</keyword>
<dbReference type="InterPro" id="IPR013120">
    <property type="entry name" value="FAR_NAD-bd"/>
</dbReference>
<evidence type="ECO:0000259" key="11">
    <source>
        <dbReference type="Pfam" id="PF03015"/>
    </source>
</evidence>
<comment type="similarity">
    <text evidence="2 10">Belongs to the fatty acyl-CoA reductase family.</text>
</comment>
<accession>A0A1Y1MBE1</accession>
<evidence type="ECO:0000256" key="1">
    <source>
        <dbReference type="ARBA" id="ARBA00004141"/>
    </source>
</evidence>
<dbReference type="GO" id="GO:0035336">
    <property type="term" value="P:long-chain fatty-acyl-CoA metabolic process"/>
    <property type="evidence" value="ECO:0007669"/>
    <property type="project" value="TreeGrafter"/>
</dbReference>
<dbReference type="Pfam" id="PF07993">
    <property type="entry name" value="NAD_binding_4"/>
    <property type="match status" value="1"/>
</dbReference>
<evidence type="ECO:0000313" key="13">
    <source>
        <dbReference type="EMBL" id="JAV83142.1"/>
    </source>
</evidence>
<proteinExistence type="inferred from homology"/>
<keyword evidence="3 10" id="KW-0444">Lipid biosynthesis</keyword>
<dbReference type="CDD" id="cd09071">
    <property type="entry name" value="FAR_C"/>
    <property type="match status" value="1"/>
</dbReference>
<evidence type="ECO:0000256" key="2">
    <source>
        <dbReference type="ARBA" id="ARBA00005928"/>
    </source>
</evidence>